<feature type="domain" description="Peptidase S33 tripeptidyl aminopeptidase-like C-terminal" evidence="2">
    <location>
        <begin position="3"/>
        <end position="86"/>
    </location>
</feature>
<keyword evidence="4" id="KW-1185">Reference proteome</keyword>
<dbReference type="Pfam" id="PF08386">
    <property type="entry name" value="Abhydrolase_4"/>
    <property type="match status" value="1"/>
</dbReference>
<dbReference type="SUPFAM" id="SSF53474">
    <property type="entry name" value="alpha/beta-Hydrolases"/>
    <property type="match status" value="1"/>
</dbReference>
<comment type="caution">
    <text evidence="3">The sequence shown here is derived from an EMBL/GenBank/DDBJ whole genome shotgun (WGS) entry which is preliminary data.</text>
</comment>
<dbReference type="Proteomes" id="UP000029095">
    <property type="component" value="Unassembled WGS sequence"/>
</dbReference>
<dbReference type="HOGENOM" id="CLU_2371579_0_0_11"/>
<gene>
    <name evidence="3" type="ORF">FM21_28345</name>
</gene>
<name>A0A086MT79_9ACTN</name>
<accession>A0A086MT79</accession>
<dbReference type="RefSeq" id="WP_043381883.1">
    <property type="nucleotide sequence ID" value="NZ_KN039947.1"/>
</dbReference>
<proteinExistence type="predicted"/>
<dbReference type="InterPro" id="IPR029058">
    <property type="entry name" value="AB_hydrolase_fold"/>
</dbReference>
<feature type="region of interest" description="Disordered" evidence="1">
    <location>
        <begin position="1"/>
        <end position="42"/>
    </location>
</feature>
<dbReference type="EMBL" id="JNFQ01000003">
    <property type="protein sequence ID" value="KFG72097.1"/>
    <property type="molecule type" value="Genomic_DNA"/>
</dbReference>
<sequence length="95" mass="9655">MPGEAKHPEVSAPGAPPILLVGNTGDPATPYEGAARTAERPGEDVAHELTHRGDGHGAFDTGNPCVGDAVHTYLLDGQLPKPGTVCDPEPLPGGK</sequence>
<reference evidence="3 4" key="1">
    <citation type="submission" date="2014-05" db="EMBL/GenBank/DDBJ databases">
        <title>Complete genome sequence of the Streptomyces mutabilis TRM45540.</title>
        <authorList>
            <person name="Luo X."/>
            <person name="Zhang L."/>
        </authorList>
    </citation>
    <scope>NUCLEOTIDE SEQUENCE [LARGE SCALE GENOMIC DNA]</scope>
    <source>
        <strain evidence="3 4">TRM45540</strain>
    </source>
</reference>
<dbReference type="STRING" id="1915400.FM21_28345"/>
<evidence type="ECO:0000313" key="4">
    <source>
        <dbReference type="Proteomes" id="UP000029095"/>
    </source>
</evidence>
<evidence type="ECO:0000259" key="2">
    <source>
        <dbReference type="Pfam" id="PF08386"/>
    </source>
</evidence>
<protein>
    <recommendedName>
        <fullName evidence="2">Peptidase S33 tripeptidyl aminopeptidase-like C-terminal domain-containing protein</fullName>
    </recommendedName>
</protein>
<organism evidence="3 4">
    <name type="scientific">Streptomyces mutabilis</name>
    <dbReference type="NCBI Taxonomy" id="67332"/>
    <lineage>
        <taxon>Bacteria</taxon>
        <taxon>Bacillati</taxon>
        <taxon>Actinomycetota</taxon>
        <taxon>Actinomycetes</taxon>
        <taxon>Kitasatosporales</taxon>
        <taxon>Streptomycetaceae</taxon>
        <taxon>Streptomyces</taxon>
    </lineage>
</organism>
<dbReference type="InterPro" id="IPR013595">
    <property type="entry name" value="Pept_S33_TAP-like_C"/>
</dbReference>
<dbReference type="AlphaFoldDB" id="A0A086MT79"/>
<evidence type="ECO:0000313" key="3">
    <source>
        <dbReference type="EMBL" id="KFG72097.1"/>
    </source>
</evidence>
<evidence type="ECO:0000256" key="1">
    <source>
        <dbReference type="SAM" id="MobiDB-lite"/>
    </source>
</evidence>